<dbReference type="Proteomes" id="UP001321760">
    <property type="component" value="Unassembled WGS sequence"/>
</dbReference>
<sequence>MRSARIQTFPSLFILLSQTRSSTQANFPLPDPYYSRFSPMHLPPASPPRFGRRDSPGPDAKPSPIADPAPHNSSLSSPDATAIQTLVFGLFTALLAMIAVFISYRQLQIMLRRRKARVAISSLGRSEHDPEAELMQLTAPTHPTPRPNQMFTGTPLLLERVYTFQQYSHICFRHLFHQVHLAHTSSIALNLRPAIRSLIFFVTGLPSTHGVLQQQQQRLNVE</sequence>
<proteinExistence type="predicted"/>
<dbReference type="EMBL" id="MU865973">
    <property type="protein sequence ID" value="KAK4444790.1"/>
    <property type="molecule type" value="Genomic_DNA"/>
</dbReference>
<evidence type="ECO:0000313" key="4">
    <source>
        <dbReference type="Proteomes" id="UP001321760"/>
    </source>
</evidence>
<reference evidence="3" key="2">
    <citation type="submission" date="2023-05" db="EMBL/GenBank/DDBJ databases">
        <authorList>
            <consortium name="Lawrence Berkeley National Laboratory"/>
            <person name="Steindorff A."/>
            <person name="Hensen N."/>
            <person name="Bonometti L."/>
            <person name="Westerberg I."/>
            <person name="Brannstrom I.O."/>
            <person name="Guillou S."/>
            <person name="Cros-Aarteil S."/>
            <person name="Calhoun S."/>
            <person name="Haridas S."/>
            <person name="Kuo A."/>
            <person name="Mondo S."/>
            <person name="Pangilinan J."/>
            <person name="Riley R."/>
            <person name="Labutti K."/>
            <person name="Andreopoulos B."/>
            <person name="Lipzen A."/>
            <person name="Chen C."/>
            <person name="Yanf M."/>
            <person name="Daum C."/>
            <person name="Ng V."/>
            <person name="Clum A."/>
            <person name="Ohm R."/>
            <person name="Martin F."/>
            <person name="Silar P."/>
            <person name="Natvig D."/>
            <person name="Lalanne C."/>
            <person name="Gautier V."/>
            <person name="Ament-Velasquez S.L."/>
            <person name="Kruys A."/>
            <person name="Hutchinson M.I."/>
            <person name="Powell A.J."/>
            <person name="Barry K."/>
            <person name="Miller A.N."/>
            <person name="Grigoriev I.V."/>
            <person name="Debuchy R."/>
            <person name="Gladieux P."/>
            <person name="Thoren M.H."/>
            <person name="Johannesson H."/>
        </authorList>
    </citation>
    <scope>NUCLEOTIDE SEQUENCE</scope>
    <source>
        <strain evidence="3">PSN243</strain>
    </source>
</reference>
<keyword evidence="4" id="KW-1185">Reference proteome</keyword>
<name>A0AAV9G8U0_9PEZI</name>
<evidence type="ECO:0000256" key="2">
    <source>
        <dbReference type="SAM" id="Phobius"/>
    </source>
</evidence>
<reference evidence="3" key="1">
    <citation type="journal article" date="2023" name="Mol. Phylogenet. Evol.">
        <title>Genome-scale phylogeny and comparative genomics of the fungal order Sordariales.</title>
        <authorList>
            <person name="Hensen N."/>
            <person name="Bonometti L."/>
            <person name="Westerberg I."/>
            <person name="Brannstrom I.O."/>
            <person name="Guillou S."/>
            <person name="Cros-Aarteil S."/>
            <person name="Calhoun S."/>
            <person name="Haridas S."/>
            <person name="Kuo A."/>
            <person name="Mondo S."/>
            <person name="Pangilinan J."/>
            <person name="Riley R."/>
            <person name="LaButti K."/>
            <person name="Andreopoulos B."/>
            <person name="Lipzen A."/>
            <person name="Chen C."/>
            <person name="Yan M."/>
            <person name="Daum C."/>
            <person name="Ng V."/>
            <person name="Clum A."/>
            <person name="Steindorff A."/>
            <person name="Ohm R.A."/>
            <person name="Martin F."/>
            <person name="Silar P."/>
            <person name="Natvig D.O."/>
            <person name="Lalanne C."/>
            <person name="Gautier V."/>
            <person name="Ament-Velasquez S.L."/>
            <person name="Kruys A."/>
            <person name="Hutchinson M.I."/>
            <person name="Powell A.J."/>
            <person name="Barry K."/>
            <person name="Miller A.N."/>
            <person name="Grigoriev I.V."/>
            <person name="Debuchy R."/>
            <person name="Gladieux P."/>
            <person name="Hiltunen Thoren M."/>
            <person name="Johannesson H."/>
        </authorList>
    </citation>
    <scope>NUCLEOTIDE SEQUENCE</scope>
    <source>
        <strain evidence="3">PSN243</strain>
    </source>
</reference>
<keyword evidence="2" id="KW-0472">Membrane</keyword>
<gene>
    <name evidence="3" type="ORF">QBC34DRAFT_414638</name>
</gene>
<organism evidence="3 4">
    <name type="scientific">Podospora aff. communis PSN243</name>
    <dbReference type="NCBI Taxonomy" id="3040156"/>
    <lineage>
        <taxon>Eukaryota</taxon>
        <taxon>Fungi</taxon>
        <taxon>Dikarya</taxon>
        <taxon>Ascomycota</taxon>
        <taxon>Pezizomycotina</taxon>
        <taxon>Sordariomycetes</taxon>
        <taxon>Sordariomycetidae</taxon>
        <taxon>Sordariales</taxon>
        <taxon>Podosporaceae</taxon>
        <taxon>Podospora</taxon>
    </lineage>
</organism>
<comment type="caution">
    <text evidence="3">The sequence shown here is derived from an EMBL/GenBank/DDBJ whole genome shotgun (WGS) entry which is preliminary data.</text>
</comment>
<evidence type="ECO:0000313" key="3">
    <source>
        <dbReference type="EMBL" id="KAK4444790.1"/>
    </source>
</evidence>
<protein>
    <submittedName>
        <fullName evidence="3">Uncharacterized protein</fullName>
    </submittedName>
</protein>
<accession>A0AAV9G8U0</accession>
<feature type="transmembrane region" description="Helical" evidence="2">
    <location>
        <begin position="82"/>
        <end position="104"/>
    </location>
</feature>
<feature type="region of interest" description="Disordered" evidence="1">
    <location>
        <begin position="44"/>
        <end position="76"/>
    </location>
</feature>
<keyword evidence="2" id="KW-0812">Transmembrane</keyword>
<keyword evidence="2" id="KW-1133">Transmembrane helix</keyword>
<dbReference type="AlphaFoldDB" id="A0AAV9G8U0"/>
<evidence type="ECO:0000256" key="1">
    <source>
        <dbReference type="SAM" id="MobiDB-lite"/>
    </source>
</evidence>